<dbReference type="PANTHER" id="PTHR11860">
    <property type="entry name" value="POLYMERIC-IMMUNOGLOBULIN RECEPTOR"/>
    <property type="match status" value="1"/>
</dbReference>
<feature type="domain" description="Immunoglobulin" evidence="4">
    <location>
        <begin position="277"/>
        <end position="370"/>
    </location>
</feature>
<dbReference type="InterPro" id="IPR013106">
    <property type="entry name" value="Ig_V-set"/>
</dbReference>
<proteinExistence type="predicted"/>
<feature type="domain" description="Immunoglobulin" evidence="4">
    <location>
        <begin position="66"/>
        <end position="162"/>
    </location>
</feature>
<reference evidence="5" key="1">
    <citation type="submission" date="2025-08" db="UniProtKB">
        <authorList>
            <consortium name="Ensembl"/>
        </authorList>
    </citation>
    <scope>IDENTIFICATION</scope>
</reference>
<dbReference type="GO" id="GO:0005886">
    <property type="term" value="C:plasma membrane"/>
    <property type="evidence" value="ECO:0007669"/>
    <property type="project" value="TreeGrafter"/>
</dbReference>
<dbReference type="AlphaFoldDB" id="A0A668VT94"/>
<gene>
    <name evidence="5" type="primary">LOC116335596</name>
</gene>
<evidence type="ECO:0000256" key="2">
    <source>
        <dbReference type="ARBA" id="ARBA00022692"/>
    </source>
</evidence>
<dbReference type="SMART" id="SM00409">
    <property type="entry name" value="IG"/>
    <property type="match status" value="3"/>
</dbReference>
<dbReference type="InterPro" id="IPR013783">
    <property type="entry name" value="Ig-like_fold"/>
</dbReference>
<keyword evidence="2" id="KW-0812">Transmembrane</keyword>
<feature type="domain" description="Immunoglobulin" evidence="4">
    <location>
        <begin position="170"/>
        <end position="270"/>
    </location>
</feature>
<comment type="subcellular location">
    <subcellularLocation>
        <location evidence="1">Membrane</location>
    </subcellularLocation>
</comment>
<dbReference type="Ensembl" id="ENSOABT00000055249.2">
    <property type="protein sequence ID" value="ENSOABP00000053888.2"/>
    <property type="gene ID" value="ENSOABG00000023806.2"/>
</dbReference>
<dbReference type="InterPro" id="IPR036179">
    <property type="entry name" value="Ig-like_dom_sf"/>
</dbReference>
<sequence length="384" mass="43365">MEESAIPSVLIVQLCTSLHIAVKDHSVCLTFSNLKFQSAKAKMWSLQNLLFILCIVLRCVTSAVGVIHVTGYVGREVNVSCSYNEGYESYEKYLCKNDCGSDDVLITTSNSLKNKYRVHDDKTARIFTTTITDLQSTDAGKYWCGVSRTGNDIYTEVELKLVRDSCCDTVTKVQSYEGYSESVSCRYESQYQNSLKYICRGNRPSTCLQDALITSDTKLNGRFRLDEDKVLGTFTVNINSLTQNDSGSYLCGVQRNSELDVFSAIELEVEEWCCVKAKHINGIAGHPLTLQCPYPPQHRNNRKFLCKGDHRNKCTDILMDQRFTLQDDAASSSFFVMIRYLDVHDTGTYWCGSDPQWRVGNYTKIELSVVTVRCVTCDIGRTRS</sequence>
<keyword evidence="6" id="KW-1185">Reference proteome</keyword>
<name>A0A668VT94_OREAU</name>
<dbReference type="GO" id="GO:0004888">
    <property type="term" value="F:transmembrane signaling receptor activity"/>
    <property type="evidence" value="ECO:0007669"/>
    <property type="project" value="TreeGrafter"/>
</dbReference>
<dbReference type="InterPro" id="IPR003599">
    <property type="entry name" value="Ig_sub"/>
</dbReference>
<evidence type="ECO:0000259" key="4">
    <source>
        <dbReference type="SMART" id="SM00409"/>
    </source>
</evidence>
<evidence type="ECO:0000313" key="6">
    <source>
        <dbReference type="Proteomes" id="UP000472276"/>
    </source>
</evidence>
<dbReference type="InterPro" id="IPR050671">
    <property type="entry name" value="CD300_family_receptors"/>
</dbReference>
<dbReference type="Gene3D" id="2.60.40.10">
    <property type="entry name" value="Immunoglobulins"/>
    <property type="match status" value="3"/>
</dbReference>
<dbReference type="CDD" id="cd05716">
    <property type="entry name" value="IgV_pIgR_like"/>
    <property type="match status" value="1"/>
</dbReference>
<reference evidence="5" key="2">
    <citation type="submission" date="2025-09" db="UniProtKB">
        <authorList>
            <consortium name="Ensembl"/>
        </authorList>
    </citation>
    <scope>IDENTIFICATION</scope>
</reference>
<dbReference type="PANTHER" id="PTHR11860:SF87">
    <property type="entry name" value="CMRF35-LIKE MOLECULE 8"/>
    <property type="match status" value="1"/>
</dbReference>
<organism evidence="5 6">
    <name type="scientific">Oreochromis aureus</name>
    <name type="common">Israeli tilapia</name>
    <name type="synonym">Chromis aureus</name>
    <dbReference type="NCBI Taxonomy" id="47969"/>
    <lineage>
        <taxon>Eukaryota</taxon>
        <taxon>Metazoa</taxon>
        <taxon>Chordata</taxon>
        <taxon>Craniata</taxon>
        <taxon>Vertebrata</taxon>
        <taxon>Euteleostomi</taxon>
        <taxon>Actinopterygii</taxon>
        <taxon>Neopterygii</taxon>
        <taxon>Teleostei</taxon>
        <taxon>Neoteleostei</taxon>
        <taxon>Acanthomorphata</taxon>
        <taxon>Ovalentaria</taxon>
        <taxon>Cichlomorphae</taxon>
        <taxon>Cichliformes</taxon>
        <taxon>Cichlidae</taxon>
        <taxon>African cichlids</taxon>
        <taxon>Pseudocrenilabrinae</taxon>
        <taxon>Oreochromini</taxon>
        <taxon>Oreochromis</taxon>
    </lineage>
</organism>
<evidence type="ECO:0000313" key="5">
    <source>
        <dbReference type="Ensembl" id="ENSOABP00000053888.2"/>
    </source>
</evidence>
<accession>A0A668VT94</accession>
<evidence type="ECO:0000256" key="3">
    <source>
        <dbReference type="ARBA" id="ARBA00023136"/>
    </source>
</evidence>
<dbReference type="Pfam" id="PF07686">
    <property type="entry name" value="V-set"/>
    <property type="match status" value="3"/>
</dbReference>
<protein>
    <recommendedName>
        <fullName evidence="4">Immunoglobulin domain-containing protein</fullName>
    </recommendedName>
</protein>
<keyword evidence="3" id="KW-0472">Membrane</keyword>
<evidence type="ECO:0000256" key="1">
    <source>
        <dbReference type="ARBA" id="ARBA00004370"/>
    </source>
</evidence>
<dbReference type="Proteomes" id="UP000472276">
    <property type="component" value="Unassembled WGS sequence"/>
</dbReference>
<dbReference type="SUPFAM" id="SSF48726">
    <property type="entry name" value="Immunoglobulin"/>
    <property type="match status" value="3"/>
</dbReference>